<dbReference type="Gene3D" id="3.30.465.10">
    <property type="match status" value="1"/>
</dbReference>
<gene>
    <name evidence="19 21" type="primary">murB</name>
    <name evidence="21" type="ORF">GCM10022218_39970</name>
</gene>
<dbReference type="EMBL" id="BAAAZK010000007">
    <property type="protein sequence ID" value="GAA4182542.1"/>
    <property type="molecule type" value="Genomic_DNA"/>
</dbReference>
<keyword evidence="11 19" id="KW-0521">NADP</keyword>
<evidence type="ECO:0000256" key="1">
    <source>
        <dbReference type="ARBA" id="ARBA00001974"/>
    </source>
</evidence>
<comment type="subcellular location">
    <subcellularLocation>
        <location evidence="3 19">Cytoplasm</location>
    </subcellularLocation>
</comment>
<keyword evidence="15 19" id="KW-0131">Cell cycle</keyword>
<evidence type="ECO:0000256" key="11">
    <source>
        <dbReference type="ARBA" id="ARBA00022857"/>
    </source>
</evidence>
<dbReference type="Pfam" id="PF01565">
    <property type="entry name" value="FAD_binding_4"/>
    <property type="match status" value="1"/>
</dbReference>
<organism evidence="21 22">
    <name type="scientific">Sphingobacterium ginsenosidimutans</name>
    <dbReference type="NCBI Taxonomy" id="687845"/>
    <lineage>
        <taxon>Bacteria</taxon>
        <taxon>Pseudomonadati</taxon>
        <taxon>Bacteroidota</taxon>
        <taxon>Sphingobacteriia</taxon>
        <taxon>Sphingobacteriales</taxon>
        <taxon>Sphingobacteriaceae</taxon>
        <taxon>Sphingobacterium</taxon>
    </lineage>
</organism>
<name>A0ABP8AEE1_9SPHI</name>
<comment type="similarity">
    <text evidence="19">Belongs to the MurB family.</text>
</comment>
<dbReference type="InterPro" id="IPR016167">
    <property type="entry name" value="FAD-bd_PCMH_sub1"/>
</dbReference>
<dbReference type="InterPro" id="IPR036635">
    <property type="entry name" value="MurB_C_sf"/>
</dbReference>
<evidence type="ECO:0000256" key="17">
    <source>
        <dbReference type="ARBA" id="ARBA00031026"/>
    </source>
</evidence>
<evidence type="ECO:0000256" key="16">
    <source>
        <dbReference type="ARBA" id="ARBA00023316"/>
    </source>
</evidence>
<dbReference type="NCBIfam" id="NF000755">
    <property type="entry name" value="PRK00046.1"/>
    <property type="match status" value="1"/>
</dbReference>
<keyword evidence="22" id="KW-1185">Reference proteome</keyword>
<dbReference type="Pfam" id="PF02873">
    <property type="entry name" value="MurB_C"/>
    <property type="match status" value="1"/>
</dbReference>
<dbReference type="InterPro" id="IPR003170">
    <property type="entry name" value="MurB"/>
</dbReference>
<comment type="cofactor">
    <cofactor evidence="1 19">
        <name>FAD</name>
        <dbReference type="ChEBI" id="CHEBI:57692"/>
    </cofactor>
</comment>
<keyword evidence="16 19" id="KW-0961">Cell wall biogenesis/degradation</keyword>
<dbReference type="InterPro" id="IPR016166">
    <property type="entry name" value="FAD-bd_PCMH"/>
</dbReference>
<evidence type="ECO:0000256" key="13">
    <source>
        <dbReference type="ARBA" id="ARBA00022984"/>
    </source>
</evidence>
<evidence type="ECO:0000256" key="9">
    <source>
        <dbReference type="ARBA" id="ARBA00022630"/>
    </source>
</evidence>
<dbReference type="NCBIfam" id="TIGR00179">
    <property type="entry name" value="murB"/>
    <property type="match status" value="1"/>
</dbReference>
<evidence type="ECO:0000256" key="5">
    <source>
        <dbReference type="ARBA" id="ARBA00012518"/>
    </source>
</evidence>
<evidence type="ECO:0000256" key="2">
    <source>
        <dbReference type="ARBA" id="ARBA00003921"/>
    </source>
</evidence>
<evidence type="ECO:0000256" key="15">
    <source>
        <dbReference type="ARBA" id="ARBA00023306"/>
    </source>
</evidence>
<accession>A0ABP8AEE1</accession>
<reference evidence="22" key="1">
    <citation type="journal article" date="2019" name="Int. J. Syst. Evol. Microbiol.">
        <title>The Global Catalogue of Microorganisms (GCM) 10K type strain sequencing project: providing services to taxonomists for standard genome sequencing and annotation.</title>
        <authorList>
            <consortium name="The Broad Institute Genomics Platform"/>
            <consortium name="The Broad Institute Genome Sequencing Center for Infectious Disease"/>
            <person name="Wu L."/>
            <person name="Ma J."/>
        </authorList>
    </citation>
    <scope>NUCLEOTIDE SEQUENCE [LARGE SCALE GENOMIC DNA]</scope>
    <source>
        <strain evidence="22">JCM 16722</strain>
    </source>
</reference>
<comment type="catalytic activity">
    <reaction evidence="18 19">
        <text>UDP-N-acetyl-alpha-D-muramate + NADP(+) = UDP-N-acetyl-3-O-(1-carboxyvinyl)-alpha-D-glucosamine + NADPH + H(+)</text>
        <dbReference type="Rhea" id="RHEA:12248"/>
        <dbReference type="ChEBI" id="CHEBI:15378"/>
        <dbReference type="ChEBI" id="CHEBI:57783"/>
        <dbReference type="ChEBI" id="CHEBI:58349"/>
        <dbReference type="ChEBI" id="CHEBI:68483"/>
        <dbReference type="ChEBI" id="CHEBI:70757"/>
        <dbReference type="EC" id="1.3.1.98"/>
    </reaction>
</comment>
<evidence type="ECO:0000256" key="4">
    <source>
        <dbReference type="ARBA" id="ARBA00004752"/>
    </source>
</evidence>
<evidence type="ECO:0000256" key="8">
    <source>
        <dbReference type="ARBA" id="ARBA00022618"/>
    </source>
</evidence>
<proteinExistence type="inferred from homology"/>
<evidence type="ECO:0000256" key="18">
    <source>
        <dbReference type="ARBA" id="ARBA00048914"/>
    </source>
</evidence>
<keyword evidence="8 19" id="KW-0132">Cell division</keyword>
<dbReference type="InterPro" id="IPR016169">
    <property type="entry name" value="FAD-bd_PCMH_sub2"/>
</dbReference>
<evidence type="ECO:0000313" key="22">
    <source>
        <dbReference type="Proteomes" id="UP001500167"/>
    </source>
</evidence>
<feature type="domain" description="FAD-binding PCMH-type" evidence="20">
    <location>
        <begin position="34"/>
        <end position="204"/>
    </location>
</feature>
<dbReference type="Proteomes" id="UP001500167">
    <property type="component" value="Unassembled WGS sequence"/>
</dbReference>
<sequence>MLKIADFFEFLKIKVNMELNIQSNISLKPFNTFGIEEKTNFLIEVNDNETLTEIFKQGIFKENFFVLGAGSNVLFTKPFEGYIIRMASKGIQSKIESDHVYVTAKAGEVWNDFVWYCIEHNYAGIENMALIPGTVGASPVQNIGAYGTELMYVFHECEAFDTTLGTFKTFKKEDCNFSYRDSIFKTEHKGRFIITEVTYKLSLTPNINTSYGAIETELIKENIAHPTIADIATVVSKIRVEKLPDPSTVGNAGSFFKNPVISVDNFERLTALYPTIPHYPMPDQQTKLAAGWLIEQCGWKGKEYGQAGVWKNQALVLINRQNASGQEIYDLSVRIIKDVQDKFGIILEREVNLL</sequence>
<dbReference type="Gene3D" id="3.90.78.10">
    <property type="entry name" value="UDP-N-acetylenolpyruvoylglucosamine reductase, C-terminal domain"/>
    <property type="match status" value="1"/>
</dbReference>
<dbReference type="SUPFAM" id="SSF56176">
    <property type="entry name" value="FAD-binding/transporter-associated domain-like"/>
    <property type="match status" value="1"/>
</dbReference>
<keyword evidence="10 19" id="KW-0274">FAD</keyword>
<feature type="active site" evidence="19">
    <location>
        <position position="180"/>
    </location>
</feature>
<evidence type="ECO:0000256" key="6">
    <source>
        <dbReference type="ARBA" id="ARBA00015188"/>
    </source>
</evidence>
<dbReference type="InterPro" id="IPR011601">
    <property type="entry name" value="MurB_C"/>
</dbReference>
<keyword evidence="13 19" id="KW-0573">Peptidoglycan synthesis</keyword>
<dbReference type="EC" id="1.3.1.98" evidence="5 19"/>
<keyword evidence="14 19" id="KW-0560">Oxidoreductase</keyword>
<dbReference type="InterPro" id="IPR036318">
    <property type="entry name" value="FAD-bd_PCMH-like_sf"/>
</dbReference>
<keyword evidence="9 19" id="KW-0285">Flavoprotein</keyword>
<dbReference type="SUPFAM" id="SSF56194">
    <property type="entry name" value="Uridine diphospho-N-Acetylenolpyruvylglucosamine reductase, MurB, C-terminal domain"/>
    <property type="match status" value="1"/>
</dbReference>
<dbReference type="Gene3D" id="3.30.43.10">
    <property type="entry name" value="Uridine Diphospho-n-acetylenolpyruvylglucosamine Reductase, domain 2"/>
    <property type="match status" value="1"/>
</dbReference>
<evidence type="ECO:0000313" key="21">
    <source>
        <dbReference type="EMBL" id="GAA4182542.1"/>
    </source>
</evidence>
<evidence type="ECO:0000256" key="14">
    <source>
        <dbReference type="ARBA" id="ARBA00023002"/>
    </source>
</evidence>
<keyword evidence="12 19" id="KW-0133">Cell shape</keyword>
<feature type="active site" evidence="19">
    <location>
        <position position="350"/>
    </location>
</feature>
<dbReference type="InterPro" id="IPR006094">
    <property type="entry name" value="Oxid_FAD_bind_N"/>
</dbReference>
<evidence type="ECO:0000256" key="10">
    <source>
        <dbReference type="ARBA" id="ARBA00022827"/>
    </source>
</evidence>
<protein>
    <recommendedName>
        <fullName evidence="6 19">UDP-N-acetylenolpyruvoylglucosamine reductase</fullName>
        <ecNumber evidence="5 19">1.3.1.98</ecNumber>
    </recommendedName>
    <alternativeName>
        <fullName evidence="17 19">UDP-N-acetylmuramate dehydrogenase</fullName>
    </alternativeName>
</protein>
<dbReference type="PROSITE" id="PS51387">
    <property type="entry name" value="FAD_PCMH"/>
    <property type="match status" value="1"/>
</dbReference>
<dbReference type="HAMAP" id="MF_00037">
    <property type="entry name" value="MurB"/>
    <property type="match status" value="1"/>
</dbReference>
<evidence type="ECO:0000256" key="19">
    <source>
        <dbReference type="HAMAP-Rule" id="MF_00037"/>
    </source>
</evidence>
<evidence type="ECO:0000256" key="3">
    <source>
        <dbReference type="ARBA" id="ARBA00004496"/>
    </source>
</evidence>
<comment type="function">
    <text evidence="2 19">Cell wall formation.</text>
</comment>
<evidence type="ECO:0000256" key="12">
    <source>
        <dbReference type="ARBA" id="ARBA00022960"/>
    </source>
</evidence>
<keyword evidence="7 19" id="KW-0963">Cytoplasm</keyword>
<evidence type="ECO:0000259" key="20">
    <source>
        <dbReference type="PROSITE" id="PS51387"/>
    </source>
</evidence>
<comment type="pathway">
    <text evidence="4 19">Cell wall biogenesis; peptidoglycan biosynthesis.</text>
</comment>
<dbReference type="PANTHER" id="PTHR21071">
    <property type="entry name" value="UDP-N-ACETYLENOLPYRUVOYLGLUCOSAMINE REDUCTASE"/>
    <property type="match status" value="1"/>
</dbReference>
<comment type="caution">
    <text evidence="21">The sequence shown here is derived from an EMBL/GenBank/DDBJ whole genome shotgun (WGS) entry which is preliminary data.</text>
</comment>
<evidence type="ECO:0000256" key="7">
    <source>
        <dbReference type="ARBA" id="ARBA00022490"/>
    </source>
</evidence>
<dbReference type="PANTHER" id="PTHR21071:SF4">
    <property type="entry name" value="UDP-N-ACETYLENOLPYRUVOYLGLUCOSAMINE REDUCTASE"/>
    <property type="match status" value="1"/>
</dbReference>
<feature type="active site" description="Proton donor" evidence="19">
    <location>
        <position position="254"/>
    </location>
</feature>